<dbReference type="GO" id="GO:0006284">
    <property type="term" value="P:base-excision repair"/>
    <property type="evidence" value="ECO:0007669"/>
    <property type="project" value="InterPro"/>
</dbReference>
<proteinExistence type="inferred from homology"/>
<dbReference type="PANTHER" id="PTHR42944:SF1">
    <property type="entry name" value="ADENINE DNA GLYCOSYLASE"/>
    <property type="match status" value="1"/>
</dbReference>
<dbReference type="SUPFAM" id="SSF48150">
    <property type="entry name" value="DNA-glycosylase"/>
    <property type="match status" value="1"/>
</dbReference>
<dbReference type="SMART" id="SM00478">
    <property type="entry name" value="ENDO3c"/>
    <property type="match status" value="1"/>
</dbReference>
<dbReference type="SMART" id="SM00525">
    <property type="entry name" value="FES"/>
    <property type="match status" value="1"/>
</dbReference>
<evidence type="ECO:0000256" key="12">
    <source>
        <dbReference type="ARBA" id="ARBA00023014"/>
    </source>
</evidence>
<name>A0A517Q189_9PLAN</name>
<dbReference type="InterPro" id="IPR000445">
    <property type="entry name" value="HhH_motif"/>
</dbReference>
<keyword evidence="7" id="KW-0004">4Fe-4S</keyword>
<dbReference type="SUPFAM" id="SSF55811">
    <property type="entry name" value="Nudix"/>
    <property type="match status" value="1"/>
</dbReference>
<evidence type="ECO:0000256" key="9">
    <source>
        <dbReference type="ARBA" id="ARBA00022763"/>
    </source>
</evidence>
<gene>
    <name evidence="16" type="primary">yfhQ</name>
    <name evidence="16" type="ORF">Enr10x_06850</name>
</gene>
<dbReference type="GO" id="GO:0032357">
    <property type="term" value="F:oxidized purine DNA binding"/>
    <property type="evidence" value="ECO:0007669"/>
    <property type="project" value="TreeGrafter"/>
</dbReference>
<dbReference type="GO" id="GO:0046872">
    <property type="term" value="F:metal ion binding"/>
    <property type="evidence" value="ECO:0007669"/>
    <property type="project" value="UniProtKB-KW"/>
</dbReference>
<evidence type="ECO:0000256" key="1">
    <source>
        <dbReference type="ARBA" id="ARBA00000843"/>
    </source>
</evidence>
<dbReference type="InterPro" id="IPR015797">
    <property type="entry name" value="NUDIX_hydrolase-like_dom_sf"/>
</dbReference>
<keyword evidence="17" id="KW-1185">Reference proteome</keyword>
<keyword evidence="13" id="KW-0234">DNA repair</keyword>
<dbReference type="Pfam" id="PF00730">
    <property type="entry name" value="HhH-GPD"/>
    <property type="match status" value="1"/>
</dbReference>
<dbReference type="InterPro" id="IPR011257">
    <property type="entry name" value="DNA_glycosylase"/>
</dbReference>
<evidence type="ECO:0000256" key="15">
    <source>
        <dbReference type="SAM" id="MobiDB-lite"/>
    </source>
</evidence>
<evidence type="ECO:0000256" key="2">
    <source>
        <dbReference type="ARBA" id="ARBA00001966"/>
    </source>
</evidence>
<keyword evidence="10 16" id="KW-0378">Hydrolase</keyword>
<dbReference type="Pfam" id="PF00633">
    <property type="entry name" value="HHH"/>
    <property type="match status" value="1"/>
</dbReference>
<evidence type="ECO:0000256" key="5">
    <source>
        <dbReference type="ARBA" id="ARBA00012045"/>
    </source>
</evidence>
<reference evidence="16 17" key="1">
    <citation type="submission" date="2019-03" db="EMBL/GenBank/DDBJ databases">
        <title>Deep-cultivation of Planctomycetes and their phenomic and genomic characterization uncovers novel biology.</title>
        <authorList>
            <person name="Wiegand S."/>
            <person name="Jogler M."/>
            <person name="Boedeker C."/>
            <person name="Pinto D."/>
            <person name="Vollmers J."/>
            <person name="Rivas-Marin E."/>
            <person name="Kohn T."/>
            <person name="Peeters S.H."/>
            <person name="Heuer A."/>
            <person name="Rast P."/>
            <person name="Oberbeckmann S."/>
            <person name="Bunk B."/>
            <person name="Jeske O."/>
            <person name="Meyerdierks A."/>
            <person name="Storesund J.E."/>
            <person name="Kallscheuer N."/>
            <person name="Luecker S."/>
            <person name="Lage O.M."/>
            <person name="Pohl T."/>
            <person name="Merkel B.J."/>
            <person name="Hornburger P."/>
            <person name="Mueller R.-W."/>
            <person name="Bruemmer F."/>
            <person name="Labrenz M."/>
            <person name="Spormann A.M."/>
            <person name="Op den Camp H."/>
            <person name="Overmann J."/>
            <person name="Amann R."/>
            <person name="Jetten M.S.M."/>
            <person name="Mascher T."/>
            <person name="Medema M.H."/>
            <person name="Devos D.P."/>
            <person name="Kaster A.-K."/>
            <person name="Ovreas L."/>
            <person name="Rohde M."/>
            <person name="Galperin M.Y."/>
            <person name="Jogler C."/>
        </authorList>
    </citation>
    <scope>NUCLEOTIDE SEQUENCE [LARGE SCALE GENOMIC DNA]</scope>
    <source>
        <strain evidence="16 17">Enr10</strain>
    </source>
</reference>
<comment type="similarity">
    <text evidence="4">Belongs to the Nth/MutY family.</text>
</comment>
<dbReference type="GO" id="GO:0034039">
    <property type="term" value="F:8-oxo-7,8-dihydroguanine DNA N-glycosylase activity"/>
    <property type="evidence" value="ECO:0007669"/>
    <property type="project" value="TreeGrafter"/>
</dbReference>
<evidence type="ECO:0000313" key="17">
    <source>
        <dbReference type="Proteomes" id="UP000315647"/>
    </source>
</evidence>
<evidence type="ECO:0000256" key="8">
    <source>
        <dbReference type="ARBA" id="ARBA00022723"/>
    </source>
</evidence>
<dbReference type="RefSeq" id="WP_145103989.1">
    <property type="nucleotide sequence ID" value="NZ_CP036277.1"/>
</dbReference>
<evidence type="ECO:0000256" key="10">
    <source>
        <dbReference type="ARBA" id="ARBA00022801"/>
    </source>
</evidence>
<accession>A0A517Q189</accession>
<dbReference type="Proteomes" id="UP000315647">
    <property type="component" value="Chromosome"/>
</dbReference>
<protein>
    <recommendedName>
        <fullName evidence="6">Adenine DNA glycosylase</fullName>
        <ecNumber evidence="5">3.2.2.31</ecNumber>
    </recommendedName>
</protein>
<feature type="compositionally biased region" description="Basic residues" evidence="15">
    <location>
        <begin position="285"/>
        <end position="295"/>
    </location>
</feature>
<evidence type="ECO:0000256" key="11">
    <source>
        <dbReference type="ARBA" id="ARBA00023004"/>
    </source>
</evidence>
<dbReference type="GO" id="GO:0000701">
    <property type="term" value="F:purine-specific mismatch base pair DNA N-glycosylase activity"/>
    <property type="evidence" value="ECO:0007669"/>
    <property type="project" value="UniProtKB-EC"/>
</dbReference>
<dbReference type="Gene3D" id="3.90.79.10">
    <property type="entry name" value="Nucleoside Triphosphate Pyrophosphohydrolase"/>
    <property type="match status" value="1"/>
</dbReference>
<dbReference type="EC" id="3.2.2.31" evidence="5"/>
<organism evidence="16 17">
    <name type="scientific">Gimesia panareensis</name>
    <dbReference type="NCBI Taxonomy" id="2527978"/>
    <lineage>
        <taxon>Bacteria</taxon>
        <taxon>Pseudomonadati</taxon>
        <taxon>Planctomycetota</taxon>
        <taxon>Planctomycetia</taxon>
        <taxon>Planctomycetales</taxon>
        <taxon>Planctomycetaceae</taxon>
        <taxon>Gimesia</taxon>
    </lineage>
</organism>
<evidence type="ECO:0000256" key="4">
    <source>
        <dbReference type="ARBA" id="ARBA00008343"/>
    </source>
</evidence>
<dbReference type="Gene3D" id="1.10.1670.10">
    <property type="entry name" value="Helix-hairpin-Helix base-excision DNA repair enzymes (C-terminal)"/>
    <property type="match status" value="1"/>
</dbReference>
<dbReference type="PANTHER" id="PTHR42944">
    <property type="entry name" value="ADENINE DNA GLYCOSYLASE"/>
    <property type="match status" value="1"/>
</dbReference>
<sequence length="409" mass="46222">MSELSDLFDAPRRQRFRRGLLTWYAAHQRDLPWRNIDDPYKVWISEIMLQQTVVAAVIPYFEKFMDRFPDVETLSAAEESDVLQYWEGLGYYSRARNIHKAARVVAEELNGVFPKDVEALQALPGIGRYTAGAICSFAFNQRAPIVEANTLRLYSRLIGLTEDPRSKSGQEQLWEFAELILPRKEPGTFNQVLMDLGSLVCTPQSPGCAECPVSACCEAFLTQRQHQIPVPKVRPEITPLTDASIAVFDGEKVLIRQRTPGERWAGLWDFPRFTLEELNGTPHPKASRKKTKGQKTSRAQSLFADREEQGGGSAEIPEGLSAALIPRLEAYVREQSGVTASVRRFAKEIRHSVTRYKIRLLCFIAEIELSEEMESSEYQWVSVSELEAYPLSVTGRQFAQLLAESSTAE</sequence>
<dbReference type="InterPro" id="IPR004036">
    <property type="entry name" value="Endonuclease-III-like_CS2"/>
</dbReference>
<dbReference type="CDD" id="cd00056">
    <property type="entry name" value="ENDO3c"/>
    <property type="match status" value="1"/>
</dbReference>
<comment type="cofactor">
    <cofactor evidence="2">
        <name>[4Fe-4S] cluster</name>
        <dbReference type="ChEBI" id="CHEBI:49883"/>
    </cofactor>
</comment>
<evidence type="ECO:0000313" key="16">
    <source>
        <dbReference type="EMBL" id="QDT25389.1"/>
    </source>
</evidence>
<feature type="region of interest" description="Disordered" evidence="15">
    <location>
        <begin position="279"/>
        <end position="316"/>
    </location>
</feature>
<dbReference type="AlphaFoldDB" id="A0A517Q189"/>
<dbReference type="InterPro" id="IPR044298">
    <property type="entry name" value="MIG/MutY"/>
</dbReference>
<dbReference type="InterPro" id="IPR003651">
    <property type="entry name" value="Endonuclease3_FeS-loop_motif"/>
</dbReference>
<dbReference type="FunFam" id="1.10.340.30:FF:000002">
    <property type="entry name" value="Adenine DNA glycosylase"/>
    <property type="match status" value="1"/>
</dbReference>
<dbReference type="InterPro" id="IPR003265">
    <property type="entry name" value="HhH-GPD_domain"/>
</dbReference>
<evidence type="ECO:0000256" key="3">
    <source>
        <dbReference type="ARBA" id="ARBA00002933"/>
    </source>
</evidence>
<dbReference type="EMBL" id="CP037421">
    <property type="protein sequence ID" value="QDT25389.1"/>
    <property type="molecule type" value="Genomic_DNA"/>
</dbReference>
<evidence type="ECO:0000256" key="14">
    <source>
        <dbReference type="ARBA" id="ARBA00023295"/>
    </source>
</evidence>
<dbReference type="Gene3D" id="1.10.340.30">
    <property type="entry name" value="Hypothetical protein, domain 2"/>
    <property type="match status" value="1"/>
</dbReference>
<dbReference type="PROSITE" id="PS01155">
    <property type="entry name" value="ENDONUCLEASE_III_2"/>
    <property type="match status" value="1"/>
</dbReference>
<dbReference type="InterPro" id="IPR023170">
    <property type="entry name" value="HhH_base_excis_C"/>
</dbReference>
<keyword evidence="9" id="KW-0227">DNA damage</keyword>
<dbReference type="GO" id="GO:0035485">
    <property type="term" value="F:adenine/guanine mispair binding"/>
    <property type="evidence" value="ECO:0007669"/>
    <property type="project" value="TreeGrafter"/>
</dbReference>
<evidence type="ECO:0000256" key="7">
    <source>
        <dbReference type="ARBA" id="ARBA00022485"/>
    </source>
</evidence>
<evidence type="ECO:0000256" key="6">
    <source>
        <dbReference type="ARBA" id="ARBA00022023"/>
    </source>
</evidence>
<dbReference type="NCBIfam" id="TIGR01084">
    <property type="entry name" value="mutY"/>
    <property type="match status" value="1"/>
</dbReference>
<evidence type="ECO:0000256" key="13">
    <source>
        <dbReference type="ARBA" id="ARBA00023204"/>
    </source>
</evidence>
<dbReference type="GO" id="GO:0006298">
    <property type="term" value="P:mismatch repair"/>
    <property type="evidence" value="ECO:0007669"/>
    <property type="project" value="TreeGrafter"/>
</dbReference>
<dbReference type="PROSITE" id="PS00764">
    <property type="entry name" value="ENDONUCLEASE_III_1"/>
    <property type="match status" value="1"/>
</dbReference>
<comment type="catalytic activity">
    <reaction evidence="1">
        <text>Hydrolyzes free adenine bases from 7,8-dihydro-8-oxoguanine:adenine mismatched double-stranded DNA, leaving an apurinic site.</text>
        <dbReference type="EC" id="3.2.2.31"/>
    </reaction>
</comment>
<dbReference type="InterPro" id="IPR005760">
    <property type="entry name" value="A/G_AdeGlyc_MutY"/>
</dbReference>
<comment type="function">
    <text evidence="3">Adenine glycosylase active on G-A mispairs. MutY also corrects error-prone DNA synthesis past GO lesions which are due to the oxidatively damaged form of guanine: 7,8-dihydro-8-oxoguanine (8-oxo-dGTP).</text>
</comment>
<keyword evidence="11" id="KW-0408">Iron</keyword>
<keyword evidence="14 16" id="KW-0326">Glycosidase</keyword>
<keyword evidence="12" id="KW-0411">Iron-sulfur</keyword>
<dbReference type="InterPro" id="IPR004035">
    <property type="entry name" value="Endouclease-III_FeS-bd_BS"/>
</dbReference>
<accession>A0A518A0U9</accession>
<dbReference type="GO" id="GO:0051539">
    <property type="term" value="F:4 iron, 4 sulfur cluster binding"/>
    <property type="evidence" value="ECO:0007669"/>
    <property type="project" value="UniProtKB-KW"/>
</dbReference>
<keyword evidence="8" id="KW-0479">Metal-binding</keyword>